<dbReference type="InterPro" id="IPR002575">
    <property type="entry name" value="Aminoglycoside_PTrfase"/>
</dbReference>
<accession>N1PBU8</accession>
<dbReference type="eggNOG" id="ENOG502S1B6">
    <property type="taxonomic scope" value="Eukaryota"/>
</dbReference>
<dbReference type="HOGENOM" id="CLU_019843_0_0_1"/>
<dbReference type="EMBL" id="KB446544">
    <property type="protein sequence ID" value="EME39793.1"/>
    <property type="molecule type" value="Genomic_DNA"/>
</dbReference>
<dbReference type="InterPro" id="IPR011009">
    <property type="entry name" value="Kinase-like_dom_sf"/>
</dbReference>
<dbReference type="Pfam" id="PF01636">
    <property type="entry name" value="APH"/>
    <property type="match status" value="1"/>
</dbReference>
<organism evidence="2 3">
    <name type="scientific">Dothistroma septosporum (strain NZE10 / CBS 128990)</name>
    <name type="common">Red band needle blight fungus</name>
    <name type="synonym">Mycosphaerella pini</name>
    <dbReference type="NCBI Taxonomy" id="675120"/>
    <lineage>
        <taxon>Eukaryota</taxon>
        <taxon>Fungi</taxon>
        <taxon>Dikarya</taxon>
        <taxon>Ascomycota</taxon>
        <taxon>Pezizomycotina</taxon>
        <taxon>Dothideomycetes</taxon>
        <taxon>Dothideomycetidae</taxon>
        <taxon>Mycosphaerellales</taxon>
        <taxon>Mycosphaerellaceae</taxon>
        <taxon>Dothistroma</taxon>
    </lineage>
</organism>
<dbReference type="OrthoDB" id="5210591at2759"/>
<dbReference type="InterPro" id="IPR051678">
    <property type="entry name" value="AGP_Transferase"/>
</dbReference>
<protein>
    <recommendedName>
        <fullName evidence="1">Aminoglycoside phosphotransferase domain-containing protein</fullName>
    </recommendedName>
</protein>
<dbReference type="Proteomes" id="UP000016933">
    <property type="component" value="Unassembled WGS sequence"/>
</dbReference>
<feature type="domain" description="Aminoglycoside phosphotransferase" evidence="1">
    <location>
        <begin position="50"/>
        <end position="262"/>
    </location>
</feature>
<dbReference type="PANTHER" id="PTHR21310">
    <property type="entry name" value="AMINOGLYCOSIDE PHOSPHOTRANSFERASE-RELATED-RELATED"/>
    <property type="match status" value="1"/>
</dbReference>
<evidence type="ECO:0000259" key="1">
    <source>
        <dbReference type="Pfam" id="PF01636"/>
    </source>
</evidence>
<dbReference type="PANTHER" id="PTHR21310:SF59">
    <property type="entry name" value="AMINOGLYCOSIDE PHOSPHOTRANSFERASE DOMAIN-CONTAINING PROTEIN"/>
    <property type="match status" value="1"/>
</dbReference>
<evidence type="ECO:0000313" key="2">
    <source>
        <dbReference type="EMBL" id="EME39793.1"/>
    </source>
</evidence>
<name>N1PBU8_DOTSN</name>
<proteinExistence type="predicted"/>
<dbReference type="STRING" id="675120.N1PBU8"/>
<evidence type="ECO:0000313" key="3">
    <source>
        <dbReference type="Proteomes" id="UP000016933"/>
    </source>
</evidence>
<keyword evidence="3" id="KW-1185">Reference proteome</keyword>
<dbReference type="OMA" id="RMFWGDP"/>
<reference evidence="3" key="1">
    <citation type="journal article" date="2012" name="PLoS Genet.">
        <title>The genomes of the fungal plant pathogens Cladosporium fulvum and Dothistroma septosporum reveal adaptation to different hosts and lifestyles but also signatures of common ancestry.</title>
        <authorList>
            <person name="de Wit P.J.G.M."/>
            <person name="van der Burgt A."/>
            <person name="Oekmen B."/>
            <person name="Stergiopoulos I."/>
            <person name="Abd-Elsalam K.A."/>
            <person name="Aerts A.L."/>
            <person name="Bahkali A.H."/>
            <person name="Beenen H.G."/>
            <person name="Chettri P."/>
            <person name="Cox M.P."/>
            <person name="Datema E."/>
            <person name="de Vries R.P."/>
            <person name="Dhillon B."/>
            <person name="Ganley A.R."/>
            <person name="Griffiths S.A."/>
            <person name="Guo Y."/>
            <person name="Hamelin R.C."/>
            <person name="Henrissat B."/>
            <person name="Kabir M.S."/>
            <person name="Jashni M.K."/>
            <person name="Kema G."/>
            <person name="Klaubauf S."/>
            <person name="Lapidus A."/>
            <person name="Levasseur A."/>
            <person name="Lindquist E."/>
            <person name="Mehrabi R."/>
            <person name="Ohm R.A."/>
            <person name="Owen T.J."/>
            <person name="Salamov A."/>
            <person name="Schwelm A."/>
            <person name="Schijlen E."/>
            <person name="Sun H."/>
            <person name="van den Burg H.A."/>
            <person name="van Ham R.C.H.J."/>
            <person name="Zhang S."/>
            <person name="Goodwin S.B."/>
            <person name="Grigoriev I.V."/>
            <person name="Collemare J."/>
            <person name="Bradshaw R.E."/>
        </authorList>
    </citation>
    <scope>NUCLEOTIDE SEQUENCE [LARGE SCALE GENOMIC DNA]</scope>
    <source>
        <strain evidence="3">NZE10 / CBS 128990</strain>
    </source>
</reference>
<dbReference type="AlphaFoldDB" id="N1PBU8"/>
<reference evidence="2 3" key="2">
    <citation type="journal article" date="2012" name="PLoS Pathog.">
        <title>Diverse lifestyles and strategies of plant pathogenesis encoded in the genomes of eighteen Dothideomycetes fungi.</title>
        <authorList>
            <person name="Ohm R.A."/>
            <person name="Feau N."/>
            <person name="Henrissat B."/>
            <person name="Schoch C.L."/>
            <person name="Horwitz B.A."/>
            <person name="Barry K.W."/>
            <person name="Condon B.J."/>
            <person name="Copeland A.C."/>
            <person name="Dhillon B."/>
            <person name="Glaser F."/>
            <person name="Hesse C.N."/>
            <person name="Kosti I."/>
            <person name="LaButti K."/>
            <person name="Lindquist E.A."/>
            <person name="Lucas S."/>
            <person name="Salamov A.A."/>
            <person name="Bradshaw R.E."/>
            <person name="Ciuffetti L."/>
            <person name="Hamelin R.C."/>
            <person name="Kema G.H.J."/>
            <person name="Lawrence C."/>
            <person name="Scott J.A."/>
            <person name="Spatafora J.W."/>
            <person name="Turgeon B.G."/>
            <person name="de Wit P.J.G.M."/>
            <person name="Zhong S."/>
            <person name="Goodwin S.B."/>
            <person name="Grigoriev I.V."/>
        </authorList>
    </citation>
    <scope>NUCLEOTIDE SEQUENCE [LARGE SCALE GENOMIC DNA]</scope>
    <source>
        <strain evidence="3">NZE10 / CBS 128990</strain>
    </source>
</reference>
<sequence>MMAILSPISSSEPMFKPIISSMSKSPDRGSVHAVAVKALQTKAVRIERLDGSIFRNYRLQPTSDYFYVLKCRPSSRLRLLSQEEERLQAEALVLQSLRGTSDVLVPRLIEYHTTPTPMGSPYLINGPFKGSILSDIEASLSRHAFSSIDKSLGRYVRQLSHISGPAFGAIRTGTPPTSPSWSRCFAALLESILRDGENALITLPYDFIRDQVRRHRQVLDQITQPKLVLLEMASDQNVLINTNEYTVAGLLDFSTAIWGDPFMSDCFHKPRLGFVEGFGRLPNRDTNERIRQYLYGLYHSLLAVVRHCYRPSGDGDELAARRTLVSSQPVARDVTEMCWCLERSSFRTRLCHVVLEYS</sequence>
<dbReference type="SUPFAM" id="SSF56112">
    <property type="entry name" value="Protein kinase-like (PK-like)"/>
    <property type="match status" value="1"/>
</dbReference>
<gene>
    <name evidence="2" type="ORF">DOTSEDRAFT_74634</name>
</gene>